<dbReference type="Pfam" id="PF18044">
    <property type="entry name" value="zf-CCCH_4"/>
    <property type="match status" value="1"/>
</dbReference>
<evidence type="ECO:0000256" key="11">
    <source>
        <dbReference type="SAM" id="MobiDB-lite"/>
    </source>
</evidence>
<evidence type="ECO:0000256" key="7">
    <source>
        <dbReference type="ARBA" id="ARBA00022833"/>
    </source>
</evidence>
<evidence type="ECO:0000256" key="10">
    <source>
        <dbReference type="SAM" id="Coils"/>
    </source>
</evidence>
<keyword evidence="4" id="KW-0677">Repeat</keyword>
<dbReference type="CDD" id="cd18808">
    <property type="entry name" value="SF1_C_Upf1"/>
    <property type="match status" value="1"/>
</dbReference>
<feature type="coiled-coil region" evidence="10">
    <location>
        <begin position="1624"/>
        <end position="1651"/>
    </location>
</feature>
<evidence type="ECO:0000259" key="13">
    <source>
        <dbReference type="PROSITE" id="PS51981"/>
    </source>
</evidence>
<dbReference type="InterPro" id="IPR041677">
    <property type="entry name" value="DNA2/NAM7_AAA_11"/>
</dbReference>
<accession>A0A9W9WTE1</accession>
<evidence type="ECO:0000256" key="8">
    <source>
        <dbReference type="ARBA" id="ARBA00022859"/>
    </source>
</evidence>
<dbReference type="SUPFAM" id="SSF52540">
    <property type="entry name" value="P-loop containing nucleoside triphosphate hydrolases"/>
    <property type="match status" value="1"/>
</dbReference>
<dbReference type="Pfam" id="PF20173">
    <property type="entry name" value="ZnF_RZ-type"/>
    <property type="match status" value="1"/>
</dbReference>
<evidence type="ECO:0000313" key="15">
    <source>
        <dbReference type="Proteomes" id="UP001148312"/>
    </source>
</evidence>
<dbReference type="Pfam" id="PF13086">
    <property type="entry name" value="AAA_11"/>
    <property type="match status" value="1"/>
</dbReference>
<dbReference type="Gene3D" id="3.40.50.300">
    <property type="entry name" value="P-loop containing nucleotide triphosphate hydrolases"/>
    <property type="match status" value="2"/>
</dbReference>
<sequence length="1955" mass="218534">MTFRENRRRRGDPSIRGGNHRGGPNGLIRRRPSEGLCVHFQRGRCHWGDRCRFSHDTTERVRNGSSSITHDPVAKNAYLDWKRSLRGGMASWLYSGREHEKLGRFWNEALEILESDSRENHQLLAKDLVDEELHGRDFILATIDADQAKGSLRCFEIYGEPFLKVLTHCSLLNCLSVDSFVGSLYSDFGGTNGDRGINYLNAVCSGMINTRNEQGTSLDSVKLLLNVLHQLLSRIRRARFHDEVSILIDLARKLVDKLAPISSKADIDGLESKIQVMESLVNMANSNILPCTAHYHLPQQGTGLVLSSFPLDMQTPGGRHDNDFADIAKVQILPTYGEVVSVDAEYLPSTNFLQPHILTDPLQRYIDSTFRLLRHDVFGSTKDAIRDLLQEDDLSHATRSSNRDNTTHLYPGAQVSKIFINSKNDLEAIVSFQKPAQIRKKTSSEQSRWWQDSNRLEEGSLICFLSCQKSHKRLIFLEVTLKSTGKDKKEMHKSSLVSDRYPPSVTVKLAACRKEDLILLTELYREGHTGIVVEFHGLIPATFSPILKNLQRTQQAGDLSFSKWILPGRTGDEDTQTTTAPAYARKAGFRFSLTPITSIGDEAPLTLDPTDTTTIDIGKLQTQTGLDYGQCHGLIAALTREYALIQGPPGTGKSYLGVKLVQVLLDVKAKANLGPILVICYTNHALDQFLKHLLDAGIEKVIRIGGRSQAPELDGKNLRVVSQSIGKTRVESQTLGKSYSALETCMTDAGFAMKPLHKSRRGLSWENIEPFLRRRWPKIHRQLDRIDEEGFTTIASDPLLSWLSGNSVGAVREHGEGEIDETRLAALMLQAEQDIYCLSSRERNILAKTWFKQSQEVGTDLLFEHIANAAELRSDINAIHEEINRRALVQADVIGITTTALARNIETLRRVGSKVVLCEEAAEVMEAHVISALMPGVEHFVQIGDHRQLRPQISNYSLSLESSTGKIWQLDRSQFERRAIGEPGLKPAPVAQLNIQRRMRPEISQLIRRVYPKLEDHESVRNLPHVVGMRDNLFWLDHRCQEDSADNTGRVKSHSNQWEVDMATALVRHIVRQGVYKSTDLALLTPYTGQLRKLRASLGRDFEICLSERDLETLAADGIDDSEDPAPVTNSHKALEKKTLLQTLRLATVDNFQGEEAKVIIVSLVRSNQNRKVGFLRTENRINVLLSRAQHGMYLIGNAETYLNVPMWADVHSQLQHANAVGTELALSCPRHPETPILCAEPHDFERKSPDGGCGLPCTRRLEPCGHQCQAKCHSAVMHEGFACGKPCQRVRTTCSHACPKLCGEKCGSCMVKIPEVELPCGHVKESVFCHQLSCLMDIKCDVKVDKVVPRCGHTNRVGCFKDVAAPIYRCLEQCREVLRCGHNCSDCCGSCLREIVDGRRICEHPECRKICDRPYGACNHRCTKPCHLGEICGGCKEKCEVRCSHNACTKKCGEACTPCIEPCTWSCKHLGPCTMPCAAPCNRLPCDERCNKLLNCGHRCPSLCGEDCPHNLCQECGNKGDARVDFVEMKLYSEINLDENPIIVLGCGHFFTSESVDGVVGLDEVYTRDEDGKFNGLRDTSSSLATGIPSCPDCKQPIRQFVTRRYNRVVNRAVLDETSKRSLIKGRTDLETLETRLNDVEEKLKNPSARWSPDKTEKQTKSLLDDCRNIGKRAFDLSRDTASENQPVKVLMDAITICKSSSQDEFRSLLTQMKSLNIATPKFDNQISLGARLLFIRAQQIRLSEVVKSLNSRKTFTGSLIGLRPYQPSSESLNILKACQELIRQANEGSFYRIAIAASITFAKLSQLVAWHRRTHGKHGTNTENREDLGSKDLIGNFELVRKLLDAALISCERLGNCPELQEQVQAMLNLCNGPRYEVVTFEELEEIKSAMLNGRSGIATHSGHWYNCTNGHPFAIGECGMPMEQARCPECGAPIGGQNHRAVEGVTRAHEME</sequence>
<evidence type="ECO:0000256" key="6">
    <source>
        <dbReference type="ARBA" id="ARBA00022806"/>
    </source>
</evidence>
<evidence type="ECO:0000256" key="3">
    <source>
        <dbReference type="ARBA" id="ARBA00022723"/>
    </source>
</evidence>
<dbReference type="PANTHER" id="PTHR10887">
    <property type="entry name" value="DNA2/NAM7 HELICASE FAMILY"/>
    <property type="match status" value="1"/>
</dbReference>
<dbReference type="CDD" id="cd06008">
    <property type="entry name" value="NF-X1-zinc-finger"/>
    <property type="match status" value="1"/>
</dbReference>
<reference evidence="14" key="2">
    <citation type="journal article" date="2023" name="IMA Fungus">
        <title>Comparative genomic study of the Penicillium genus elucidates a diverse pangenome and 15 lateral gene transfer events.</title>
        <authorList>
            <person name="Petersen C."/>
            <person name="Sorensen T."/>
            <person name="Nielsen M.R."/>
            <person name="Sondergaard T.E."/>
            <person name="Sorensen J.L."/>
            <person name="Fitzpatrick D.A."/>
            <person name="Frisvad J.C."/>
            <person name="Nielsen K.L."/>
        </authorList>
    </citation>
    <scope>NUCLEOTIDE SEQUENCE</scope>
    <source>
        <strain evidence="14">IBT 30728</strain>
    </source>
</reference>
<dbReference type="GO" id="GO:0005737">
    <property type="term" value="C:cytoplasm"/>
    <property type="evidence" value="ECO:0007669"/>
    <property type="project" value="UniProtKB-SubCell"/>
</dbReference>
<evidence type="ECO:0000256" key="9">
    <source>
        <dbReference type="PROSITE-ProRule" id="PRU00723"/>
    </source>
</evidence>
<dbReference type="InterPro" id="IPR045055">
    <property type="entry name" value="DNA2/NAM7-like"/>
</dbReference>
<feature type="region of interest" description="Disordered" evidence="11">
    <location>
        <begin position="1"/>
        <end position="28"/>
    </location>
</feature>
<dbReference type="InterPro" id="IPR047187">
    <property type="entry name" value="SF1_C_Upf1"/>
</dbReference>
<dbReference type="GO" id="GO:0002376">
    <property type="term" value="P:immune system process"/>
    <property type="evidence" value="ECO:0007669"/>
    <property type="project" value="UniProtKB-KW"/>
</dbReference>
<keyword evidence="6" id="KW-0547">Nucleotide-binding</keyword>
<dbReference type="CDD" id="cd17936">
    <property type="entry name" value="EEXXEc_NFX1"/>
    <property type="match status" value="1"/>
</dbReference>
<evidence type="ECO:0000256" key="4">
    <source>
        <dbReference type="ARBA" id="ARBA00022737"/>
    </source>
</evidence>
<evidence type="ECO:0000256" key="2">
    <source>
        <dbReference type="ARBA" id="ARBA00022490"/>
    </source>
</evidence>
<keyword evidence="15" id="KW-1185">Reference proteome</keyword>
<dbReference type="GO" id="GO:0031048">
    <property type="term" value="P:regulatory ncRNA-mediated heterochromatin formation"/>
    <property type="evidence" value="ECO:0007669"/>
    <property type="project" value="TreeGrafter"/>
</dbReference>
<gene>
    <name evidence="14" type="ORF">N7539_008210</name>
</gene>
<dbReference type="PANTHER" id="PTHR10887:SF445">
    <property type="entry name" value="NFX1-TYPE ZINC FINGER-CONTAINING PROTEIN 1"/>
    <property type="match status" value="1"/>
</dbReference>
<dbReference type="Proteomes" id="UP001148312">
    <property type="component" value="Unassembled WGS sequence"/>
</dbReference>
<keyword evidence="3 9" id="KW-0479">Metal-binding</keyword>
<dbReference type="InterPro" id="IPR000571">
    <property type="entry name" value="Znf_CCCH"/>
</dbReference>
<dbReference type="EMBL" id="JAPWDQ010000012">
    <property type="protein sequence ID" value="KAJ5475144.1"/>
    <property type="molecule type" value="Genomic_DNA"/>
</dbReference>
<evidence type="ECO:0000313" key="14">
    <source>
        <dbReference type="EMBL" id="KAJ5475144.1"/>
    </source>
</evidence>
<evidence type="ECO:0000256" key="1">
    <source>
        <dbReference type="ARBA" id="ARBA00004496"/>
    </source>
</evidence>
<comment type="caution">
    <text evidence="14">The sequence shown here is derived from an EMBL/GenBank/DDBJ whole genome shotgun (WGS) entry which is preliminary data.</text>
</comment>
<dbReference type="RefSeq" id="XP_056786902.1">
    <property type="nucleotide sequence ID" value="XM_056937810.1"/>
</dbReference>
<dbReference type="InterPro" id="IPR000967">
    <property type="entry name" value="Znf_NFX1"/>
</dbReference>
<keyword evidence="6" id="KW-0067">ATP-binding</keyword>
<feature type="domain" description="C3H1-type" evidence="12">
    <location>
        <begin position="31"/>
        <end position="58"/>
    </location>
</feature>
<feature type="domain" description="RZ-type" evidence="13">
    <location>
        <begin position="1881"/>
        <end position="1955"/>
    </location>
</feature>
<dbReference type="SMART" id="SM00438">
    <property type="entry name" value="ZnF_NFX"/>
    <property type="match status" value="4"/>
</dbReference>
<dbReference type="InterPro" id="IPR041367">
    <property type="entry name" value="Znf-CCCH_4"/>
</dbReference>
<dbReference type="GeneID" id="81628060"/>
<dbReference type="PROSITE" id="PS50103">
    <property type="entry name" value="ZF_C3H1"/>
    <property type="match status" value="1"/>
</dbReference>
<keyword evidence="6" id="KW-0378">Hydrolase</keyword>
<name>A0A9W9WTE1_9EURO</name>
<organism evidence="14 15">
    <name type="scientific">Penicillium diatomitis</name>
    <dbReference type="NCBI Taxonomy" id="2819901"/>
    <lineage>
        <taxon>Eukaryota</taxon>
        <taxon>Fungi</taxon>
        <taxon>Dikarya</taxon>
        <taxon>Ascomycota</taxon>
        <taxon>Pezizomycotina</taxon>
        <taxon>Eurotiomycetes</taxon>
        <taxon>Eurotiomycetidae</taxon>
        <taxon>Eurotiales</taxon>
        <taxon>Aspergillaceae</taxon>
        <taxon>Penicillium</taxon>
    </lineage>
</organism>
<proteinExistence type="predicted"/>
<dbReference type="FunFam" id="3.40.50.300:FF:001660">
    <property type="entry name" value="NF-X1 finger and helicase protein, putative"/>
    <property type="match status" value="1"/>
</dbReference>
<keyword evidence="7 9" id="KW-0862">Zinc</keyword>
<evidence type="ECO:0000259" key="12">
    <source>
        <dbReference type="PROSITE" id="PS50103"/>
    </source>
</evidence>
<dbReference type="GO" id="GO:0031380">
    <property type="term" value="C:nuclear RNA-directed RNA polymerase complex"/>
    <property type="evidence" value="ECO:0007669"/>
    <property type="project" value="TreeGrafter"/>
</dbReference>
<dbReference type="InterPro" id="IPR036855">
    <property type="entry name" value="Znf_CCCH_sf"/>
</dbReference>
<keyword evidence="8" id="KW-0391">Immunity</keyword>
<dbReference type="GO" id="GO:0008270">
    <property type="term" value="F:zinc ion binding"/>
    <property type="evidence" value="ECO:0007669"/>
    <property type="project" value="UniProtKB-KW"/>
</dbReference>
<dbReference type="SUPFAM" id="SSF90229">
    <property type="entry name" value="CCCH zinc finger"/>
    <property type="match status" value="1"/>
</dbReference>
<dbReference type="InterPro" id="IPR027417">
    <property type="entry name" value="P-loop_NTPase"/>
</dbReference>
<dbReference type="GO" id="GO:0004386">
    <property type="term" value="F:helicase activity"/>
    <property type="evidence" value="ECO:0007669"/>
    <property type="project" value="InterPro"/>
</dbReference>
<dbReference type="Pfam" id="PF13087">
    <property type="entry name" value="AAA_12"/>
    <property type="match status" value="1"/>
</dbReference>
<evidence type="ECO:0000256" key="5">
    <source>
        <dbReference type="ARBA" id="ARBA00022771"/>
    </source>
</evidence>
<dbReference type="InterPro" id="IPR046439">
    <property type="entry name" value="ZF_RZ_dom"/>
</dbReference>
<keyword evidence="2" id="KW-0963">Cytoplasm</keyword>
<protein>
    <recommendedName>
        <fullName evidence="16">NFX1-type zinc finger-containing protein 1</fullName>
    </recommendedName>
</protein>
<dbReference type="PROSITE" id="PS51981">
    <property type="entry name" value="ZF_RZ"/>
    <property type="match status" value="1"/>
</dbReference>
<dbReference type="InterPro" id="IPR041679">
    <property type="entry name" value="DNA2/NAM7-like_C"/>
</dbReference>
<keyword evidence="6" id="KW-0347">Helicase</keyword>
<evidence type="ECO:0008006" key="16">
    <source>
        <dbReference type="Google" id="ProtNLM"/>
    </source>
</evidence>
<keyword evidence="5 9" id="KW-0863">Zinc-finger</keyword>
<feature type="zinc finger region" description="C3H1-type" evidence="9">
    <location>
        <begin position="31"/>
        <end position="58"/>
    </location>
</feature>
<comment type="subcellular location">
    <subcellularLocation>
        <location evidence="1">Cytoplasm</location>
    </subcellularLocation>
</comment>
<feature type="compositionally biased region" description="Basic residues" evidence="11">
    <location>
        <begin position="1"/>
        <end position="10"/>
    </location>
</feature>
<keyword evidence="10" id="KW-0175">Coiled coil</keyword>
<reference evidence="14" key="1">
    <citation type="submission" date="2022-12" db="EMBL/GenBank/DDBJ databases">
        <authorList>
            <person name="Petersen C."/>
        </authorList>
    </citation>
    <scope>NUCLEOTIDE SEQUENCE</scope>
    <source>
        <strain evidence="14">IBT 30728</strain>
    </source>
</reference>